<evidence type="ECO:0000256" key="6">
    <source>
        <dbReference type="PROSITE-ProRule" id="PRU00169"/>
    </source>
</evidence>
<evidence type="ECO:0000259" key="9">
    <source>
        <dbReference type="PROSITE" id="PS51755"/>
    </source>
</evidence>
<evidence type="ECO:0000259" key="8">
    <source>
        <dbReference type="PROSITE" id="PS50110"/>
    </source>
</evidence>
<keyword evidence="2" id="KW-0902">Two-component regulatory system</keyword>
<dbReference type="SMART" id="SM00862">
    <property type="entry name" value="Trans_reg_C"/>
    <property type="match status" value="1"/>
</dbReference>
<proteinExistence type="predicted"/>
<protein>
    <submittedName>
        <fullName evidence="10">DNA-binding response OmpR family regulator</fullName>
    </submittedName>
</protein>
<dbReference type="Proteomes" id="UP000521199">
    <property type="component" value="Unassembled WGS sequence"/>
</dbReference>
<organism evidence="10 11">
    <name type="scientific">Chiayiivirga flava</name>
    <dbReference type="NCBI Taxonomy" id="659595"/>
    <lineage>
        <taxon>Bacteria</taxon>
        <taxon>Pseudomonadati</taxon>
        <taxon>Pseudomonadota</taxon>
        <taxon>Gammaproteobacteria</taxon>
        <taxon>Lysobacterales</taxon>
        <taxon>Lysobacteraceae</taxon>
        <taxon>Chiayiivirga</taxon>
    </lineage>
</organism>
<dbReference type="InterPro" id="IPR039420">
    <property type="entry name" value="WalR-like"/>
</dbReference>
<dbReference type="SUPFAM" id="SSF52172">
    <property type="entry name" value="CheY-like"/>
    <property type="match status" value="1"/>
</dbReference>
<evidence type="ECO:0000256" key="4">
    <source>
        <dbReference type="ARBA" id="ARBA00023125"/>
    </source>
</evidence>
<gene>
    <name evidence="10" type="ORF">HNQ52_000784</name>
</gene>
<dbReference type="RefSeq" id="WP_221281888.1">
    <property type="nucleotide sequence ID" value="NZ_JACHHP010000001.1"/>
</dbReference>
<dbReference type="Gene3D" id="6.10.250.690">
    <property type="match status" value="1"/>
</dbReference>
<dbReference type="InterPro" id="IPR011006">
    <property type="entry name" value="CheY-like_superfamily"/>
</dbReference>
<dbReference type="GO" id="GO:0000976">
    <property type="term" value="F:transcription cis-regulatory region binding"/>
    <property type="evidence" value="ECO:0007669"/>
    <property type="project" value="TreeGrafter"/>
</dbReference>
<feature type="domain" description="Response regulatory" evidence="8">
    <location>
        <begin position="8"/>
        <end position="123"/>
    </location>
</feature>
<dbReference type="GO" id="GO:0000156">
    <property type="term" value="F:phosphorelay response regulator activity"/>
    <property type="evidence" value="ECO:0007669"/>
    <property type="project" value="TreeGrafter"/>
</dbReference>
<keyword evidence="5" id="KW-0804">Transcription</keyword>
<dbReference type="PANTHER" id="PTHR48111:SF21">
    <property type="entry name" value="DNA-BINDING DUAL MASTER TRANSCRIPTIONAL REGULATOR RPAA"/>
    <property type="match status" value="1"/>
</dbReference>
<evidence type="ECO:0000256" key="7">
    <source>
        <dbReference type="PROSITE-ProRule" id="PRU01091"/>
    </source>
</evidence>
<name>A0A7W8D3H9_9GAMM</name>
<sequence length="233" mass="26421">MNTSAPGMIGLVEDDPDQAALFRMWLEAAGYAIRHYPHASEFRRRLGAESVDLLILDWNLPDDSGLEVLLNLRRSGHSRLPVLFLTARNDEADIVAGLRAGADDYLTKPPRQGELLARVDALLRRVGMQGEAPAEEDAAPYRIDTARRRILLDGTEIPLTEREFDLALFLFRRRGRVVSRDALLESVWNIRGDVATRTVDTHISRLRKKLELNGARGWRLNAVYQHGYRLEQT</sequence>
<evidence type="ECO:0000256" key="5">
    <source>
        <dbReference type="ARBA" id="ARBA00023163"/>
    </source>
</evidence>
<keyword evidence="3" id="KW-0805">Transcription regulation</keyword>
<dbReference type="SMART" id="SM00448">
    <property type="entry name" value="REC"/>
    <property type="match status" value="1"/>
</dbReference>
<reference evidence="10 11" key="1">
    <citation type="submission" date="2020-08" db="EMBL/GenBank/DDBJ databases">
        <title>Genomic Encyclopedia of Type Strains, Phase IV (KMG-IV): sequencing the most valuable type-strain genomes for metagenomic binning, comparative biology and taxonomic classification.</title>
        <authorList>
            <person name="Goeker M."/>
        </authorList>
    </citation>
    <scope>NUCLEOTIDE SEQUENCE [LARGE SCALE GENOMIC DNA]</scope>
    <source>
        <strain evidence="10 11">DSM 24163</strain>
    </source>
</reference>
<keyword evidence="1 6" id="KW-0597">Phosphoprotein</keyword>
<dbReference type="InterPro" id="IPR001789">
    <property type="entry name" value="Sig_transdc_resp-reg_receiver"/>
</dbReference>
<keyword evidence="11" id="KW-1185">Reference proteome</keyword>
<dbReference type="InterPro" id="IPR001867">
    <property type="entry name" value="OmpR/PhoB-type_DNA-bd"/>
</dbReference>
<dbReference type="InterPro" id="IPR036388">
    <property type="entry name" value="WH-like_DNA-bd_sf"/>
</dbReference>
<evidence type="ECO:0000256" key="3">
    <source>
        <dbReference type="ARBA" id="ARBA00023015"/>
    </source>
</evidence>
<dbReference type="PROSITE" id="PS50110">
    <property type="entry name" value="RESPONSE_REGULATORY"/>
    <property type="match status" value="1"/>
</dbReference>
<comment type="caution">
    <text evidence="10">The sequence shown here is derived from an EMBL/GenBank/DDBJ whole genome shotgun (WGS) entry which is preliminary data.</text>
</comment>
<accession>A0A7W8D3H9</accession>
<dbReference type="EMBL" id="JACHHP010000001">
    <property type="protein sequence ID" value="MBB5207268.1"/>
    <property type="molecule type" value="Genomic_DNA"/>
</dbReference>
<dbReference type="GO" id="GO:0005829">
    <property type="term" value="C:cytosol"/>
    <property type="evidence" value="ECO:0007669"/>
    <property type="project" value="TreeGrafter"/>
</dbReference>
<dbReference type="Gene3D" id="1.10.10.10">
    <property type="entry name" value="Winged helix-like DNA-binding domain superfamily/Winged helix DNA-binding domain"/>
    <property type="match status" value="1"/>
</dbReference>
<dbReference type="Pfam" id="PF00486">
    <property type="entry name" value="Trans_reg_C"/>
    <property type="match status" value="1"/>
</dbReference>
<evidence type="ECO:0000313" key="10">
    <source>
        <dbReference type="EMBL" id="MBB5207268.1"/>
    </source>
</evidence>
<evidence type="ECO:0000256" key="2">
    <source>
        <dbReference type="ARBA" id="ARBA00023012"/>
    </source>
</evidence>
<dbReference type="CDD" id="cd17574">
    <property type="entry name" value="REC_OmpR"/>
    <property type="match status" value="1"/>
</dbReference>
<feature type="modified residue" description="4-aspartylphosphate" evidence="6">
    <location>
        <position position="57"/>
    </location>
</feature>
<dbReference type="GO" id="GO:0006355">
    <property type="term" value="P:regulation of DNA-templated transcription"/>
    <property type="evidence" value="ECO:0007669"/>
    <property type="project" value="InterPro"/>
</dbReference>
<feature type="domain" description="OmpR/PhoB-type" evidence="9">
    <location>
        <begin position="133"/>
        <end position="232"/>
    </location>
</feature>
<dbReference type="AlphaFoldDB" id="A0A7W8D3H9"/>
<dbReference type="Pfam" id="PF00072">
    <property type="entry name" value="Response_reg"/>
    <property type="match status" value="1"/>
</dbReference>
<evidence type="ECO:0000256" key="1">
    <source>
        <dbReference type="ARBA" id="ARBA00022553"/>
    </source>
</evidence>
<keyword evidence="4 7" id="KW-0238">DNA-binding</keyword>
<dbReference type="GO" id="GO:0032993">
    <property type="term" value="C:protein-DNA complex"/>
    <property type="evidence" value="ECO:0007669"/>
    <property type="project" value="TreeGrafter"/>
</dbReference>
<dbReference type="PROSITE" id="PS51755">
    <property type="entry name" value="OMPR_PHOB"/>
    <property type="match status" value="1"/>
</dbReference>
<dbReference type="PANTHER" id="PTHR48111">
    <property type="entry name" value="REGULATOR OF RPOS"/>
    <property type="match status" value="1"/>
</dbReference>
<dbReference type="CDD" id="cd00383">
    <property type="entry name" value="trans_reg_C"/>
    <property type="match status" value="1"/>
</dbReference>
<feature type="DNA-binding region" description="OmpR/PhoB-type" evidence="7">
    <location>
        <begin position="133"/>
        <end position="232"/>
    </location>
</feature>
<dbReference type="Gene3D" id="3.40.50.2300">
    <property type="match status" value="1"/>
</dbReference>
<evidence type="ECO:0000313" key="11">
    <source>
        <dbReference type="Proteomes" id="UP000521199"/>
    </source>
</evidence>